<comment type="caution">
    <text evidence="2">The sequence shown here is derived from an EMBL/GenBank/DDBJ whole genome shotgun (WGS) entry which is preliminary data.</text>
</comment>
<feature type="transmembrane region" description="Helical" evidence="1">
    <location>
        <begin position="55"/>
        <end position="76"/>
    </location>
</feature>
<sequence>METHERRLPGLVLVPVVVMCALVGLALGVLGWSGWLLGPAVLVLGLVGRSTGPRWADWAVPVGAGLMVGTVIYVLLGATAS</sequence>
<accession>A0ABP8ETL9</accession>
<keyword evidence="1" id="KW-0472">Membrane</keyword>
<evidence type="ECO:0000313" key="2">
    <source>
        <dbReference type="EMBL" id="GAA4287342.1"/>
    </source>
</evidence>
<gene>
    <name evidence="2" type="ORF">GCM10022262_17010</name>
</gene>
<evidence type="ECO:0000256" key="1">
    <source>
        <dbReference type="SAM" id="Phobius"/>
    </source>
</evidence>
<keyword evidence="1" id="KW-0812">Transmembrane</keyword>
<keyword evidence="3" id="KW-1185">Reference proteome</keyword>
<feature type="transmembrane region" description="Helical" evidence="1">
    <location>
        <begin position="12"/>
        <end position="35"/>
    </location>
</feature>
<dbReference type="RefSeq" id="WP_345039889.1">
    <property type="nucleotide sequence ID" value="NZ_BAABBA010000007.1"/>
</dbReference>
<dbReference type="EMBL" id="BAABBA010000007">
    <property type="protein sequence ID" value="GAA4287342.1"/>
    <property type="molecule type" value="Genomic_DNA"/>
</dbReference>
<organism evidence="2 3">
    <name type="scientific">Georgenia daeguensis</name>
    <dbReference type="NCBI Taxonomy" id="908355"/>
    <lineage>
        <taxon>Bacteria</taxon>
        <taxon>Bacillati</taxon>
        <taxon>Actinomycetota</taxon>
        <taxon>Actinomycetes</taxon>
        <taxon>Micrococcales</taxon>
        <taxon>Bogoriellaceae</taxon>
        <taxon>Georgenia</taxon>
    </lineage>
</organism>
<dbReference type="Proteomes" id="UP001499841">
    <property type="component" value="Unassembled WGS sequence"/>
</dbReference>
<proteinExistence type="predicted"/>
<evidence type="ECO:0000313" key="3">
    <source>
        <dbReference type="Proteomes" id="UP001499841"/>
    </source>
</evidence>
<name>A0ABP8ETL9_9MICO</name>
<reference evidence="3" key="1">
    <citation type="journal article" date="2019" name="Int. J. Syst. Evol. Microbiol.">
        <title>The Global Catalogue of Microorganisms (GCM) 10K type strain sequencing project: providing services to taxonomists for standard genome sequencing and annotation.</title>
        <authorList>
            <consortium name="The Broad Institute Genomics Platform"/>
            <consortium name="The Broad Institute Genome Sequencing Center for Infectious Disease"/>
            <person name="Wu L."/>
            <person name="Ma J."/>
        </authorList>
    </citation>
    <scope>NUCLEOTIDE SEQUENCE [LARGE SCALE GENOMIC DNA]</scope>
    <source>
        <strain evidence="3">JCM 17459</strain>
    </source>
</reference>
<protein>
    <submittedName>
        <fullName evidence="2">Uncharacterized protein</fullName>
    </submittedName>
</protein>
<keyword evidence="1" id="KW-1133">Transmembrane helix</keyword>